<dbReference type="AlphaFoldDB" id="A0A4Q4DWQ0"/>
<dbReference type="UniPathway" id="UPA00391"/>
<dbReference type="GeneID" id="69581643"/>
<dbReference type="Proteomes" id="UP000509126">
    <property type="component" value="Chromosome"/>
</dbReference>
<comment type="cofactor">
    <cofactor evidence="11">
        <name>Zn(2+)</name>
        <dbReference type="ChEBI" id="CHEBI:29105"/>
    </cofactor>
    <text evidence="11">Binds 1 zinc ion per subunit.</text>
</comment>
<comment type="similarity">
    <text evidence="8 11">Belongs to the QueC family.</text>
</comment>
<dbReference type="InterPro" id="IPR018317">
    <property type="entry name" value="QueC"/>
</dbReference>
<keyword evidence="5 11" id="KW-0671">Queuosine biosynthesis</keyword>
<feature type="binding site" evidence="11">
    <location>
        <position position="196"/>
    </location>
    <ligand>
        <name>Zn(2+)</name>
        <dbReference type="ChEBI" id="CHEBI:29105"/>
    </ligand>
</feature>
<dbReference type="RefSeq" id="WP_005097579.1">
    <property type="nucleotide sequence ID" value="NZ_CP046296.1"/>
</dbReference>
<reference evidence="15" key="1">
    <citation type="submission" date="2018-10" db="EMBL/GenBank/DDBJ databases">
        <authorList>
            <person name="D'Souza A.W."/>
            <person name="Potter R.F."/>
            <person name="Wallace M."/>
            <person name="Shupe A."/>
            <person name="Patel S."/>
            <person name="Sun S."/>
            <person name="Gul D."/>
            <person name="Kwon J.H."/>
            <person name="Andleeb S."/>
            <person name="Burnham C.-A.D."/>
            <person name="Dantas G."/>
        </authorList>
    </citation>
    <scope>NUCLEOTIDE SEQUENCE</scope>
    <source>
        <strain evidence="15">AL_065</strain>
    </source>
</reference>
<dbReference type="PANTHER" id="PTHR42914:SF1">
    <property type="entry name" value="7-CYANO-7-DEAZAGUANINE SYNTHASE"/>
    <property type="match status" value="1"/>
</dbReference>
<keyword evidence="3 11" id="KW-0479">Metal-binding</keyword>
<keyword evidence="4 11" id="KW-0547">Nucleotide-binding</keyword>
<evidence type="ECO:0000256" key="2">
    <source>
        <dbReference type="ARBA" id="ARBA00022598"/>
    </source>
</evidence>
<dbReference type="Pfam" id="PF06508">
    <property type="entry name" value="QueC"/>
    <property type="match status" value="1"/>
</dbReference>
<dbReference type="HAMAP" id="MF_01633">
    <property type="entry name" value="QueC"/>
    <property type="match status" value="1"/>
</dbReference>
<evidence type="ECO:0000256" key="8">
    <source>
        <dbReference type="ARBA" id="ARBA00037993"/>
    </source>
</evidence>
<dbReference type="Gene3D" id="3.40.50.620">
    <property type="entry name" value="HUPs"/>
    <property type="match status" value="1"/>
</dbReference>
<comment type="function">
    <text evidence="11">Catalyzes the ATP-dependent conversion of 7-carboxy-7-deazaguanine (CDG) to 7-cyano-7-deazaguanine (preQ(0)).</text>
</comment>
<sequence length="222" mass="24082">MRPRAIVLLSGGLDSTTCLAWAQARYECIALSFRYGQRSTTELDAAKALTQRAGVEHRVINIDLGNLGGSALTDHSIEVPDHEQAGIPITYVPARNTIFLSYALAAAEVFEAEAIVIGINAVDYSGYPDCRPEFIDAFANMARLATKVGVEGQALKFETPLLHLSKANIIRLGIEHGVDYSQTVSCYQADDQGRACGKCDSCRLRKQGFADAGVEDPTRYIP</sequence>
<evidence type="ECO:0000256" key="9">
    <source>
        <dbReference type="ARBA" id="ARBA00039149"/>
    </source>
</evidence>
<dbReference type="PANTHER" id="PTHR42914">
    <property type="entry name" value="7-CYANO-7-DEAZAGUANINE SYNTHASE"/>
    <property type="match status" value="1"/>
</dbReference>
<dbReference type="EC" id="6.3.4.20" evidence="9 11"/>
<keyword evidence="6 11" id="KW-0862">Zinc</keyword>
<dbReference type="CDD" id="cd01995">
    <property type="entry name" value="QueC-like"/>
    <property type="match status" value="1"/>
</dbReference>
<feature type="binding site" evidence="11">
    <location>
        <position position="202"/>
    </location>
    <ligand>
        <name>Zn(2+)</name>
        <dbReference type="ChEBI" id="CHEBI:29105"/>
    </ligand>
</feature>
<dbReference type="NCBIfam" id="TIGR00364">
    <property type="entry name" value="7-cyano-7-deazaguanine synthase QueC"/>
    <property type="match status" value="1"/>
</dbReference>
<dbReference type="Proteomes" id="UP000548425">
    <property type="component" value="Unassembled WGS sequence"/>
</dbReference>
<dbReference type="EMBL" id="JACHLA010000001">
    <property type="protein sequence ID" value="MBB6361968.1"/>
    <property type="molecule type" value="Genomic_DNA"/>
</dbReference>
<feature type="binding site" evidence="11">
    <location>
        <begin position="9"/>
        <end position="19"/>
    </location>
    <ligand>
        <name>ATP</name>
        <dbReference type="ChEBI" id="CHEBI:30616"/>
    </ligand>
</feature>
<dbReference type="EMBL" id="CP078045">
    <property type="protein sequence ID" value="QXR08380.1"/>
    <property type="molecule type" value="Genomic_DNA"/>
</dbReference>
<dbReference type="InterPro" id="IPR014729">
    <property type="entry name" value="Rossmann-like_a/b/a_fold"/>
</dbReference>
<protein>
    <recommendedName>
        <fullName evidence="9 11">7-cyano-7-deazaguanine synthase</fullName>
        <ecNumber evidence="9 11">6.3.4.20</ecNumber>
    </recommendedName>
    <alternativeName>
        <fullName evidence="11">7-cyano-7-carbaguanine synthase</fullName>
    </alternativeName>
    <alternativeName>
        <fullName evidence="11">PreQ(0) synthase</fullName>
    </alternativeName>
    <alternativeName>
        <fullName evidence="11">Queuosine biosynthesis protein QueC</fullName>
    </alternativeName>
</protein>
<dbReference type="GO" id="GO:0016879">
    <property type="term" value="F:ligase activity, forming carbon-nitrogen bonds"/>
    <property type="evidence" value="ECO:0007669"/>
    <property type="project" value="UniProtKB-UniRule"/>
</dbReference>
<dbReference type="GO" id="GO:0008616">
    <property type="term" value="P:tRNA queuosine(34) biosynthetic process"/>
    <property type="evidence" value="ECO:0007669"/>
    <property type="project" value="UniProtKB-UniRule"/>
</dbReference>
<reference evidence="14 17" key="3">
    <citation type="submission" date="2019-11" db="EMBL/GenBank/DDBJ databases">
        <title>FDA dAtabase for Regulatory Grade micrObial Sequences (FDA-ARGOS): Supporting development and validation of Infectious Disease Dx tests.</title>
        <authorList>
            <person name="Patel R."/>
            <person name="Rucinski S."/>
            <person name="Tallon L."/>
            <person name="Sadzewicz L."/>
            <person name="Vavikolanu K."/>
            <person name="Mehta A."/>
            <person name="Aluvathingal J."/>
            <person name="Nadendla S."/>
            <person name="Nandy P."/>
            <person name="Geyer C."/>
            <person name="Yan Y."/>
            <person name="Sichtig H."/>
        </authorList>
    </citation>
    <scope>NUCLEOTIDE SEQUENCE [LARGE SCALE GENOMIC DNA]</scope>
    <source>
        <strain evidence="14 17">FDAARGOS_557</strain>
    </source>
</reference>
<dbReference type="GO" id="GO:0005524">
    <property type="term" value="F:ATP binding"/>
    <property type="evidence" value="ECO:0007669"/>
    <property type="project" value="UniProtKB-UniRule"/>
</dbReference>
<reference evidence="15" key="5">
    <citation type="submission" date="2021-06" db="EMBL/GenBank/DDBJ databases">
        <authorList>
            <person name="Diorio-Toth L."/>
        </authorList>
    </citation>
    <scope>NUCLEOTIDE SEQUENCE</scope>
    <source>
        <strain evidence="15">AL_065</strain>
    </source>
</reference>
<name>A0A4Q4DWQ0_ACILW</name>
<keyword evidence="7 11" id="KW-0067">ATP-binding</keyword>
<comment type="pathway">
    <text evidence="1 11">Purine metabolism; 7-cyano-7-deazaguanine biosynthesis.</text>
</comment>
<evidence type="ECO:0000313" key="15">
    <source>
        <dbReference type="EMBL" id="QXR08380.1"/>
    </source>
</evidence>
<evidence type="ECO:0000313" key="18">
    <source>
        <dbReference type="Proteomes" id="UP000548425"/>
    </source>
</evidence>
<evidence type="ECO:0000256" key="3">
    <source>
        <dbReference type="ARBA" id="ARBA00022723"/>
    </source>
</evidence>
<evidence type="ECO:0000313" key="14">
    <source>
        <dbReference type="EMBL" id="QKU21084.1"/>
    </source>
</evidence>
<gene>
    <name evidence="11 15" type="primary">queC</name>
    <name evidence="15" type="ORF">EVX74_005260</name>
    <name evidence="14" type="ORF">FOB19_06505</name>
    <name evidence="12" type="ORF">HNP34_000044</name>
    <name evidence="13" type="ORF">J2X86_000639</name>
</gene>
<evidence type="ECO:0000256" key="1">
    <source>
        <dbReference type="ARBA" id="ARBA00005061"/>
    </source>
</evidence>
<organism evidence="15 16">
    <name type="scientific">Acinetobacter lwoffii</name>
    <dbReference type="NCBI Taxonomy" id="28090"/>
    <lineage>
        <taxon>Bacteria</taxon>
        <taxon>Pseudomonadati</taxon>
        <taxon>Pseudomonadota</taxon>
        <taxon>Gammaproteobacteria</taxon>
        <taxon>Moraxellales</taxon>
        <taxon>Moraxellaceae</taxon>
        <taxon>Acinetobacter</taxon>
    </lineage>
</organism>
<dbReference type="PIRSF" id="PIRSF006293">
    <property type="entry name" value="ExsB"/>
    <property type="match status" value="1"/>
</dbReference>
<reference evidence="13" key="6">
    <citation type="submission" date="2023-07" db="EMBL/GenBank/DDBJ databases">
        <title>Sorghum-associated microbial communities from plants grown in Nebraska, USA.</title>
        <authorList>
            <person name="Schachtman D."/>
        </authorList>
    </citation>
    <scope>NUCLEOTIDE SEQUENCE</scope>
    <source>
        <strain evidence="13">BE44</strain>
    </source>
</reference>
<evidence type="ECO:0000256" key="5">
    <source>
        <dbReference type="ARBA" id="ARBA00022785"/>
    </source>
</evidence>
<feature type="binding site" evidence="11">
    <location>
        <position position="186"/>
    </location>
    <ligand>
        <name>Zn(2+)</name>
        <dbReference type="ChEBI" id="CHEBI:29105"/>
    </ligand>
</feature>
<accession>A0A4Q4DWQ0</accession>
<reference evidence="12 18" key="4">
    <citation type="submission" date="2020-08" db="EMBL/GenBank/DDBJ databases">
        <title>Functional genomics of gut bacteria from endangered species of beetles.</title>
        <authorList>
            <person name="Carlos-Shanley C."/>
        </authorList>
    </citation>
    <scope>NUCLEOTIDE SEQUENCE [LARGE SCALE GENOMIC DNA]</scope>
    <source>
        <strain evidence="12 18">S00127</strain>
    </source>
</reference>
<evidence type="ECO:0000313" key="17">
    <source>
        <dbReference type="Proteomes" id="UP000509126"/>
    </source>
</evidence>
<feature type="binding site" evidence="11">
    <location>
        <position position="199"/>
    </location>
    <ligand>
        <name>Zn(2+)</name>
        <dbReference type="ChEBI" id="CHEBI:29105"/>
    </ligand>
</feature>
<dbReference type="SUPFAM" id="SSF52402">
    <property type="entry name" value="Adenine nucleotide alpha hydrolases-like"/>
    <property type="match status" value="1"/>
</dbReference>
<evidence type="ECO:0000256" key="10">
    <source>
        <dbReference type="ARBA" id="ARBA00047890"/>
    </source>
</evidence>
<evidence type="ECO:0000256" key="7">
    <source>
        <dbReference type="ARBA" id="ARBA00022840"/>
    </source>
</evidence>
<evidence type="ECO:0000256" key="4">
    <source>
        <dbReference type="ARBA" id="ARBA00022741"/>
    </source>
</evidence>
<dbReference type="Proteomes" id="UP001262767">
    <property type="component" value="Unassembled WGS sequence"/>
</dbReference>
<evidence type="ECO:0000256" key="11">
    <source>
        <dbReference type="HAMAP-Rule" id="MF_01633"/>
    </source>
</evidence>
<reference evidence="15" key="2">
    <citation type="journal article" date="2019" name="Nat. Commun.">
        <title>Spatiotemporal dynamics of multidrug resistant bacteria on intensive care unit surfaces.</title>
        <authorList>
            <person name="D'Souza A.W."/>
            <person name="Potter R.F."/>
            <person name="Wallace M."/>
            <person name="Shupe A."/>
            <person name="Patel S."/>
            <person name="Sun X."/>
            <person name="Gul D."/>
            <person name="Kwon J.H."/>
            <person name="Andleeb S."/>
            <person name="Burnham C.D."/>
            <person name="Dantas G."/>
        </authorList>
    </citation>
    <scope>NUCLEOTIDE SEQUENCE</scope>
    <source>
        <strain evidence="15">AL_065</strain>
    </source>
</reference>
<comment type="catalytic activity">
    <reaction evidence="10 11">
        <text>7-carboxy-7-carbaguanine + NH4(+) + 2 ATP = 7-cyano-7-carbaguanine + 2 AMP + 2 diphosphate + 2 H(+)</text>
        <dbReference type="Rhea" id="RHEA:27982"/>
        <dbReference type="ChEBI" id="CHEBI:15378"/>
        <dbReference type="ChEBI" id="CHEBI:28938"/>
        <dbReference type="ChEBI" id="CHEBI:30616"/>
        <dbReference type="ChEBI" id="CHEBI:33019"/>
        <dbReference type="ChEBI" id="CHEBI:45075"/>
        <dbReference type="ChEBI" id="CHEBI:61036"/>
        <dbReference type="ChEBI" id="CHEBI:456215"/>
        <dbReference type="EC" id="6.3.4.20"/>
    </reaction>
</comment>
<evidence type="ECO:0000313" key="13">
    <source>
        <dbReference type="EMBL" id="MDR6628628.1"/>
    </source>
</evidence>
<dbReference type="Proteomes" id="UP000293391">
    <property type="component" value="Chromosome"/>
</dbReference>
<dbReference type="EMBL" id="JAVDSC010000002">
    <property type="protein sequence ID" value="MDR6628628.1"/>
    <property type="molecule type" value="Genomic_DNA"/>
</dbReference>
<evidence type="ECO:0000313" key="12">
    <source>
        <dbReference type="EMBL" id="MBB6361968.1"/>
    </source>
</evidence>
<dbReference type="GO" id="GO:0008270">
    <property type="term" value="F:zinc ion binding"/>
    <property type="evidence" value="ECO:0007669"/>
    <property type="project" value="UniProtKB-UniRule"/>
</dbReference>
<keyword evidence="2 11" id="KW-0436">Ligase</keyword>
<dbReference type="EMBL" id="CP054803">
    <property type="protein sequence ID" value="QKU21084.1"/>
    <property type="molecule type" value="Genomic_DNA"/>
</dbReference>
<evidence type="ECO:0000256" key="6">
    <source>
        <dbReference type="ARBA" id="ARBA00022833"/>
    </source>
</evidence>
<proteinExistence type="inferred from homology"/>
<evidence type="ECO:0000313" key="16">
    <source>
        <dbReference type="Proteomes" id="UP000293391"/>
    </source>
</evidence>